<proteinExistence type="predicted"/>
<evidence type="ECO:0000256" key="1">
    <source>
        <dbReference type="SAM" id="MobiDB-lite"/>
    </source>
</evidence>
<feature type="region of interest" description="Disordered" evidence="1">
    <location>
        <begin position="17"/>
        <end position="47"/>
    </location>
</feature>
<accession>A0A8G2A6I1</accession>
<dbReference type="Proteomes" id="UP000078124">
    <property type="component" value="Unassembled WGS sequence"/>
</dbReference>
<gene>
    <name evidence="2" type="ORF">SAMEA2273876_02847</name>
</gene>
<name>A0A8G2A6I1_RAOPL</name>
<protein>
    <submittedName>
        <fullName evidence="2">Uncharacterized protein</fullName>
    </submittedName>
</protein>
<sequence length="67" mass="7699">MDTAQGLHYGRHIAMQSQNRRQEKAYGERFEGPPGCGRKRQNVGPGAVRRQSDFKQFHRGINVNLIF</sequence>
<organism evidence="2 3">
    <name type="scientific">Raoultella planticola</name>
    <name type="common">Klebsiella planticola</name>
    <dbReference type="NCBI Taxonomy" id="575"/>
    <lineage>
        <taxon>Bacteria</taxon>
        <taxon>Pseudomonadati</taxon>
        <taxon>Pseudomonadota</taxon>
        <taxon>Gammaproteobacteria</taxon>
        <taxon>Enterobacterales</taxon>
        <taxon>Enterobacteriaceae</taxon>
        <taxon>Klebsiella/Raoultella group</taxon>
        <taxon>Raoultella</taxon>
    </lineage>
</organism>
<feature type="compositionally biased region" description="Basic and acidic residues" evidence="1">
    <location>
        <begin position="20"/>
        <end position="31"/>
    </location>
</feature>
<reference evidence="2 3" key="1">
    <citation type="submission" date="2016-05" db="EMBL/GenBank/DDBJ databases">
        <authorList>
            <consortium name="Pathogen Informatics"/>
        </authorList>
    </citation>
    <scope>NUCLEOTIDE SEQUENCE [LARGE SCALE GENOMIC DNA]</scope>
    <source>
        <strain evidence="2 3">2880STDY5682802</strain>
    </source>
</reference>
<dbReference type="EMBL" id="FLAC01000010">
    <property type="protein sequence ID" value="SBM17697.1"/>
    <property type="molecule type" value="Genomic_DNA"/>
</dbReference>
<evidence type="ECO:0000313" key="3">
    <source>
        <dbReference type="Proteomes" id="UP000078124"/>
    </source>
</evidence>
<comment type="caution">
    <text evidence="2">The sequence shown here is derived from an EMBL/GenBank/DDBJ whole genome shotgun (WGS) entry which is preliminary data.</text>
</comment>
<dbReference type="AlphaFoldDB" id="A0A8G2A6I1"/>
<evidence type="ECO:0000313" key="2">
    <source>
        <dbReference type="EMBL" id="SBM17697.1"/>
    </source>
</evidence>